<dbReference type="PANTHER" id="PTHR36985">
    <property type="entry name" value="TRANSLOCATION AND ASSEMBLY MODULE SUBUNIT TAMB"/>
    <property type="match status" value="1"/>
</dbReference>
<evidence type="ECO:0000256" key="2">
    <source>
        <dbReference type="ARBA" id="ARBA00022692"/>
    </source>
</evidence>
<dbReference type="Proteomes" id="UP000003919">
    <property type="component" value="Unassembled WGS sequence"/>
</dbReference>
<dbReference type="STRING" id="388413.ALPR1_21200"/>
<accession>E2RUF3</accession>
<proteinExistence type="predicted"/>
<dbReference type="GO" id="GO:0009306">
    <property type="term" value="P:protein secretion"/>
    <property type="evidence" value="ECO:0007669"/>
    <property type="project" value="InterPro"/>
</dbReference>
<dbReference type="RefSeq" id="WP_008202448.1">
    <property type="nucleotide sequence ID" value="NZ_CM001023.1"/>
</dbReference>
<dbReference type="PANTHER" id="PTHR36985:SF1">
    <property type="entry name" value="TRANSLOCATION AND ASSEMBLY MODULE SUBUNIT TAMB"/>
    <property type="match status" value="1"/>
</dbReference>
<keyword evidence="3" id="KW-1133">Transmembrane helix</keyword>
<evidence type="ECO:0000256" key="3">
    <source>
        <dbReference type="ARBA" id="ARBA00022989"/>
    </source>
</evidence>
<dbReference type="EMBL" id="AAXU02000001">
    <property type="protein sequence ID" value="EFQ79255.1"/>
    <property type="molecule type" value="Genomic_DNA"/>
</dbReference>
<gene>
    <name evidence="6" type="ORF">ALPR1_21200</name>
</gene>
<name>E2RUF3_9BACT</name>
<evidence type="ECO:0000313" key="7">
    <source>
        <dbReference type="Proteomes" id="UP000003919"/>
    </source>
</evidence>
<comment type="caution">
    <text evidence="6">The sequence shown here is derived from an EMBL/GenBank/DDBJ whole genome shotgun (WGS) entry which is preliminary data.</text>
</comment>
<dbReference type="eggNOG" id="COG2911">
    <property type="taxonomic scope" value="Bacteria"/>
</dbReference>
<feature type="domain" description="Translocation and assembly module TamB C-terminal" evidence="5">
    <location>
        <begin position="884"/>
        <end position="975"/>
    </location>
</feature>
<keyword evidence="2" id="KW-0812">Transmembrane</keyword>
<dbReference type="GO" id="GO:0005886">
    <property type="term" value="C:plasma membrane"/>
    <property type="evidence" value="ECO:0007669"/>
    <property type="project" value="InterPro"/>
</dbReference>
<evidence type="ECO:0000256" key="1">
    <source>
        <dbReference type="ARBA" id="ARBA00004167"/>
    </source>
</evidence>
<dbReference type="Pfam" id="PF04357">
    <property type="entry name" value="TamB"/>
    <property type="match status" value="2"/>
</dbReference>
<evidence type="ECO:0000313" key="6">
    <source>
        <dbReference type="EMBL" id="EFQ79255.1"/>
    </source>
</evidence>
<keyword evidence="7" id="KW-1185">Reference proteome</keyword>
<feature type="domain" description="Translocation and assembly module TamB C-terminal" evidence="5">
    <location>
        <begin position="992"/>
        <end position="1408"/>
    </location>
</feature>
<dbReference type="InterPro" id="IPR007452">
    <property type="entry name" value="TamB_C"/>
</dbReference>
<evidence type="ECO:0000259" key="5">
    <source>
        <dbReference type="Pfam" id="PF04357"/>
    </source>
</evidence>
<reference evidence="6 7" key="1">
    <citation type="journal article" date="2011" name="J. Bacteriol.">
        <title>Complete genome sequence of Algoriphagus sp. PR1, bacterial prey of a colony-forming choanoflagellate.</title>
        <authorList>
            <person name="Alegado R.A."/>
            <person name="Ferriera S."/>
            <person name="Nusbaum C."/>
            <person name="Young S.K."/>
            <person name="Zeng Q."/>
            <person name="Imamovic A."/>
            <person name="Fairclough S.R."/>
            <person name="King N."/>
        </authorList>
    </citation>
    <scope>NUCLEOTIDE SEQUENCE [LARGE SCALE GENOMIC DNA]</scope>
    <source>
        <strain evidence="6 7">PR1</strain>
    </source>
</reference>
<organism evidence="6 7">
    <name type="scientific">Algoriphagus machipongonensis</name>
    <dbReference type="NCBI Taxonomy" id="388413"/>
    <lineage>
        <taxon>Bacteria</taxon>
        <taxon>Pseudomonadati</taxon>
        <taxon>Bacteroidota</taxon>
        <taxon>Cytophagia</taxon>
        <taxon>Cytophagales</taxon>
        <taxon>Cyclobacteriaceae</taxon>
        <taxon>Algoriphagus</taxon>
    </lineage>
</organism>
<comment type="subcellular location">
    <subcellularLocation>
        <location evidence="1">Membrane</location>
        <topology evidence="1">Single-pass membrane protein</topology>
    </subcellularLocation>
</comment>
<keyword evidence="4" id="KW-0472">Membrane</keyword>
<dbReference type="HOGENOM" id="CLU_002997_1_1_10"/>
<protein>
    <submittedName>
        <fullName evidence="6">Outer membrane insertion C- signal</fullName>
    </submittedName>
</protein>
<evidence type="ECO:0000256" key="4">
    <source>
        <dbReference type="ARBA" id="ARBA00023136"/>
    </source>
</evidence>
<sequence length="1514" mass="169611">MTAVQNWAVDQVTTYINKRSDFTTDIGKITLTWWDAVKLQDVTIRDHKDSLMIGAKQIEVDFELPSLIGSINPKLEEVRLGNPNLHLINHAGDSILNINLWVIQLGEIFGSGNSSSSTAKFGIDQVKIREGTVYIENLNYELFETGFDYNHLKFENVFCNAEDFYVQGAEIGVNIRMITGNEGSSNLEIQELITDFKYSPEFMEFADLSLRSEKTHIKNYLRFDFLSDTALANFVTDVELLAKMDESKINLEDLRKFAPNLPPIEDEIYLSGEVSGTISDMKSDEFLIRLGQKTALFGAFQLDGLPNIDDTYINLSLQNSTVLARDLGPYLNPEIEKEIFKFNTIRFDGDFAGYLRRFNTSGDFKTSIGDIKGRINFDLVDGKPSVVSRVTINELDLGILAEDRALFQKVSLDGNVTLQGDSRENILIGLDADISKIGLNNYNFSQISTDATYGLNLFKGNLEIADPNLKMQATGLLNLNQSVDSVRMQVNLDTAFLQTINLTDKLNYLSGHLNIDTKGVKIDDIQGIARFTDMEVGFEDRFLELGDFNFQSLFAGGTRTMSINSDYLVAAASGQFNLERISKDLDVLLDQYIAIILNEPQPVADLESIFSETYNLDLNIRMFDVNPIVQLFEPDLSISKNTILEGAFYQTPENTVFNFFTSIDTLSYKNKTAYATNIDFNTSKIINSEDILASFYIYSKAQELGKKIEFSNLGLEAIWDQNKVALDFTLDQDSTQSSARINANAQFSAQNTKISFDPSSLVVLDREWKFANENLITIIPGNISFSNVKIQHENQFIALDGSISDDPLEQLQLSLNQVNVDLLNTLVPQEFEGTANGVLAVEDVFEKPLLQGDIGIDSLKINSFLIGNLRGVADLNSDRLAVNLTNTRGDKKTIDMEGEIGLEYQDINIDANLSETNLLILEPFLSNYLSQMGGTVSGDFQIRGTTANPEVLGTGVVRGGELRVNFLNTSYLLDGNIGFKPKQISFRDLILKDVNGNRAYLTGGIDHSGFKDFYLNIKSNLTNFQVLNTTAKDNQTFYGSAFVSGTLDILGSTTNLDINARATSQPNTRIFIPLADDSRVAQEEFIHIINIQDTVRVREVTEEINRLDIENIRMNFILDITPDALAEIIIDPRTEEGITGRGRGVLNMNIDTQGNFSLTGNYEITEGKYNFSLYNIVKKQFNIRPGGRITWYGDPYEGVMDLTAEYVENVSIQPLLNATTTTDPDNTQSRRRYPVKVIMDLEGALLSPNIDFGFDFSQFPSSGDIQTTVSAFQNRIANDEQEKNRQVFSVIMSRSFSPEGQFSGVANISSSLGQLLSSQLNAFLGQVDKNLEIDVDLASLDANTLETFQLSVAYTFLDGRLRVSRDGGFTNNQGNANAASIIGDWQAEYLLTEDGVYRIRIFNRNNFNVFTSLSLSKNVATYGVSLSQNVSFNSFSELFQKLTRKKDEKLRINDTDDFLRYNYEDGERWTPINLDNIENRLDSLDRIRQSQPKSDSVPAKQDSLNNFLRIELLK</sequence>